<accession>A0A8S4A1Z9</accession>
<proteinExistence type="predicted"/>
<protein>
    <submittedName>
        <fullName evidence="1">Uncharacterized protein</fullName>
    </submittedName>
</protein>
<evidence type="ECO:0000313" key="1">
    <source>
        <dbReference type="EMBL" id="CAG5133066.1"/>
    </source>
</evidence>
<evidence type="ECO:0000313" key="2">
    <source>
        <dbReference type="Proteomes" id="UP000678393"/>
    </source>
</evidence>
<dbReference type="AlphaFoldDB" id="A0A8S4A1Z9"/>
<feature type="non-terminal residue" evidence="1">
    <location>
        <position position="79"/>
    </location>
</feature>
<dbReference type="Proteomes" id="UP000678393">
    <property type="component" value="Unassembled WGS sequence"/>
</dbReference>
<sequence>LTIHGGRTIHIGLIIHWSKSEARQCCIVNIPVCLARHINSVNLYATYIRTKEQSNNIYDCENVFRTLLHYFLNHKWYFV</sequence>
<feature type="non-terminal residue" evidence="1">
    <location>
        <position position="1"/>
    </location>
</feature>
<dbReference type="EMBL" id="CAJHNH020005890">
    <property type="protein sequence ID" value="CAG5133066.1"/>
    <property type="molecule type" value="Genomic_DNA"/>
</dbReference>
<reference evidence="1" key="1">
    <citation type="submission" date="2021-04" db="EMBL/GenBank/DDBJ databases">
        <authorList>
            <consortium name="Molecular Ecology Group"/>
        </authorList>
    </citation>
    <scope>NUCLEOTIDE SEQUENCE</scope>
</reference>
<comment type="caution">
    <text evidence="1">The sequence shown here is derived from an EMBL/GenBank/DDBJ whole genome shotgun (WGS) entry which is preliminary data.</text>
</comment>
<keyword evidence="2" id="KW-1185">Reference proteome</keyword>
<organism evidence="1 2">
    <name type="scientific">Candidula unifasciata</name>
    <dbReference type="NCBI Taxonomy" id="100452"/>
    <lineage>
        <taxon>Eukaryota</taxon>
        <taxon>Metazoa</taxon>
        <taxon>Spiralia</taxon>
        <taxon>Lophotrochozoa</taxon>
        <taxon>Mollusca</taxon>
        <taxon>Gastropoda</taxon>
        <taxon>Heterobranchia</taxon>
        <taxon>Euthyneura</taxon>
        <taxon>Panpulmonata</taxon>
        <taxon>Eupulmonata</taxon>
        <taxon>Stylommatophora</taxon>
        <taxon>Helicina</taxon>
        <taxon>Helicoidea</taxon>
        <taxon>Geomitridae</taxon>
        <taxon>Candidula</taxon>
    </lineage>
</organism>
<gene>
    <name evidence="1" type="ORF">CUNI_LOCUS18624</name>
</gene>
<name>A0A8S4A1Z9_9EUPU</name>